<dbReference type="Proteomes" id="UP001321580">
    <property type="component" value="Unassembled WGS sequence"/>
</dbReference>
<keyword evidence="2" id="KW-1185">Reference proteome</keyword>
<evidence type="ECO:0000313" key="1">
    <source>
        <dbReference type="EMBL" id="MDI9238629.1"/>
    </source>
</evidence>
<accession>A0ABT6XEQ9</accession>
<evidence type="ECO:0000313" key="2">
    <source>
        <dbReference type="Proteomes" id="UP001321580"/>
    </source>
</evidence>
<sequence>MLPTSDVQCPYCGETITLLVDTSVGAQQYIEDCQVCCRPIIVSVRVDEEGEPWVDVAAEDDA</sequence>
<protein>
    <submittedName>
        <fullName evidence="1">CPXCG motif-containing cysteine-rich protein</fullName>
    </submittedName>
</protein>
<organism evidence="1 2">
    <name type="scientific">Lysobacter stagni</name>
    <dbReference type="NCBI Taxonomy" id="3045172"/>
    <lineage>
        <taxon>Bacteria</taxon>
        <taxon>Pseudomonadati</taxon>
        <taxon>Pseudomonadota</taxon>
        <taxon>Gammaproteobacteria</taxon>
        <taxon>Lysobacterales</taxon>
        <taxon>Lysobacteraceae</taxon>
        <taxon>Lysobacter</taxon>
    </lineage>
</organism>
<gene>
    <name evidence="1" type="ORF">QLQ15_06830</name>
</gene>
<dbReference type="Pfam" id="PF14255">
    <property type="entry name" value="Zn_ribbon_21"/>
    <property type="match status" value="1"/>
</dbReference>
<reference evidence="1 2" key="1">
    <citation type="submission" date="2023-05" db="EMBL/GenBank/DDBJ databases">
        <title>Lysobacter sp. strain LF1 Genome sequencing and assembly.</title>
        <authorList>
            <person name="Jung Y."/>
        </authorList>
    </citation>
    <scope>NUCLEOTIDE SEQUENCE [LARGE SCALE GENOMIC DNA]</scope>
    <source>
        <strain evidence="1 2">LF1</strain>
    </source>
</reference>
<proteinExistence type="predicted"/>
<comment type="caution">
    <text evidence="1">The sequence shown here is derived from an EMBL/GenBank/DDBJ whole genome shotgun (WGS) entry which is preliminary data.</text>
</comment>
<dbReference type="EMBL" id="JASGBI010000001">
    <property type="protein sequence ID" value="MDI9238629.1"/>
    <property type="molecule type" value="Genomic_DNA"/>
</dbReference>
<name>A0ABT6XEQ9_9GAMM</name>
<dbReference type="RefSeq" id="WP_283212081.1">
    <property type="nucleotide sequence ID" value="NZ_JASGBI010000001.1"/>
</dbReference>
<dbReference type="PIRSF" id="PIRSF037225">
    <property type="entry name" value="UCP037225"/>
    <property type="match status" value="1"/>
</dbReference>
<dbReference type="InterPro" id="IPR017143">
    <property type="entry name" value="UCP037225"/>
</dbReference>
<dbReference type="InterPro" id="IPR025990">
    <property type="entry name" value="zinc_ribbon_bacterial"/>
</dbReference>